<evidence type="ECO:0000256" key="1">
    <source>
        <dbReference type="ARBA" id="ARBA00023015"/>
    </source>
</evidence>
<dbReference type="GO" id="GO:0003677">
    <property type="term" value="F:DNA binding"/>
    <property type="evidence" value="ECO:0007669"/>
    <property type="project" value="UniProtKB-KW"/>
</dbReference>
<dbReference type="Gene3D" id="1.10.10.10">
    <property type="entry name" value="Winged helix-like DNA-binding domain superfamily/Winged helix DNA-binding domain"/>
    <property type="match status" value="1"/>
</dbReference>
<keyword evidence="2" id="KW-0238">DNA-binding</keyword>
<dbReference type="STRING" id="1472767.AOX59_03815"/>
<dbReference type="SMART" id="SM00866">
    <property type="entry name" value="UTRA"/>
    <property type="match status" value="1"/>
</dbReference>
<dbReference type="FunFam" id="1.10.10.10:FF:000079">
    <property type="entry name" value="GntR family transcriptional regulator"/>
    <property type="match status" value="1"/>
</dbReference>
<dbReference type="PROSITE" id="PS50949">
    <property type="entry name" value="HTH_GNTR"/>
    <property type="match status" value="1"/>
</dbReference>
<dbReference type="Pfam" id="PF07702">
    <property type="entry name" value="UTRA"/>
    <property type="match status" value="1"/>
</dbReference>
<dbReference type="PANTHER" id="PTHR44846">
    <property type="entry name" value="MANNOSYL-D-GLYCERATE TRANSPORT/METABOLISM SYSTEM REPRESSOR MNGR-RELATED"/>
    <property type="match status" value="1"/>
</dbReference>
<name>A0A0U4G548_9BACI</name>
<reference evidence="5 6" key="1">
    <citation type="submission" date="2016-01" db="EMBL/GenBank/DDBJ databases">
        <title>Complete genome sequence of strain Lentibacillus amyloliquefaciens LAM0015T isolated from saline sediment.</title>
        <authorList>
            <person name="Wang J.-L."/>
            <person name="He M.-X."/>
        </authorList>
    </citation>
    <scope>NUCLEOTIDE SEQUENCE [LARGE SCALE GENOMIC DNA]</scope>
    <source>
        <strain evidence="5 6">LAM0015</strain>
    </source>
</reference>
<dbReference type="InterPro" id="IPR050679">
    <property type="entry name" value="Bact_HTH_transcr_reg"/>
</dbReference>
<dbReference type="InterPro" id="IPR028978">
    <property type="entry name" value="Chorismate_lyase_/UTRA_dom_sf"/>
</dbReference>
<accession>A0A0U4G548</accession>
<dbReference type="OrthoDB" id="457376at2"/>
<evidence type="ECO:0000313" key="6">
    <source>
        <dbReference type="Proteomes" id="UP000050331"/>
    </source>
</evidence>
<protein>
    <submittedName>
        <fullName evidence="5">Transcriptional regulator</fullName>
    </submittedName>
</protein>
<proteinExistence type="predicted"/>
<dbReference type="PANTHER" id="PTHR44846:SF1">
    <property type="entry name" value="MANNOSYL-D-GLYCERATE TRANSPORT_METABOLISM SYSTEM REPRESSOR MNGR-RELATED"/>
    <property type="match status" value="1"/>
</dbReference>
<keyword evidence="6" id="KW-1185">Reference proteome</keyword>
<keyword evidence="3" id="KW-0804">Transcription</keyword>
<sequence>MEVDKSLSIPLYQQIRDYLKEKIDSGEWEAGYRLAAERELADQFSVSNITIKRAIHELVYEGYLHRQSGKGTFVIKKEEQDITKMVSLHNNKSEKSTKHPHKLLSFKKVSAGPKIAKKLHINQSDQVYKIIRLKIEEGSPAIIEYSYVPSNPFPNLSVDDLEDNLLYNIYTKKYGIELSKAKIYFSTSVAHEYEEKLLEVVKGEQLIVLERFTSSKQQDIIEYSKFILKENQAKYYLEVKL</sequence>
<keyword evidence="1" id="KW-0805">Transcription regulation</keyword>
<dbReference type="Gene3D" id="3.40.1410.10">
    <property type="entry name" value="Chorismate lyase-like"/>
    <property type="match status" value="1"/>
</dbReference>
<dbReference type="EMBL" id="CP013862">
    <property type="protein sequence ID" value="ALX47802.1"/>
    <property type="molecule type" value="Genomic_DNA"/>
</dbReference>
<evidence type="ECO:0000256" key="3">
    <source>
        <dbReference type="ARBA" id="ARBA00023163"/>
    </source>
</evidence>
<dbReference type="KEGG" id="lao:AOX59_03815"/>
<dbReference type="RefSeq" id="WP_068442059.1">
    <property type="nucleotide sequence ID" value="NZ_CP013862.1"/>
</dbReference>
<feature type="domain" description="HTH gntR-type" evidence="4">
    <location>
        <begin position="9"/>
        <end position="77"/>
    </location>
</feature>
<dbReference type="PRINTS" id="PR00035">
    <property type="entry name" value="HTHGNTR"/>
</dbReference>
<dbReference type="InterPro" id="IPR036388">
    <property type="entry name" value="WH-like_DNA-bd_sf"/>
</dbReference>
<dbReference type="CDD" id="cd07377">
    <property type="entry name" value="WHTH_GntR"/>
    <property type="match status" value="1"/>
</dbReference>
<dbReference type="GO" id="GO:0003700">
    <property type="term" value="F:DNA-binding transcription factor activity"/>
    <property type="evidence" value="ECO:0007669"/>
    <property type="project" value="InterPro"/>
</dbReference>
<dbReference type="InterPro" id="IPR000524">
    <property type="entry name" value="Tscrpt_reg_HTH_GntR"/>
</dbReference>
<dbReference type="Pfam" id="PF00392">
    <property type="entry name" value="GntR"/>
    <property type="match status" value="1"/>
</dbReference>
<dbReference type="GO" id="GO:0045892">
    <property type="term" value="P:negative regulation of DNA-templated transcription"/>
    <property type="evidence" value="ECO:0007669"/>
    <property type="project" value="TreeGrafter"/>
</dbReference>
<organism evidence="5 6">
    <name type="scientific">Lentibacillus amyloliquefaciens</name>
    <dbReference type="NCBI Taxonomy" id="1472767"/>
    <lineage>
        <taxon>Bacteria</taxon>
        <taxon>Bacillati</taxon>
        <taxon>Bacillota</taxon>
        <taxon>Bacilli</taxon>
        <taxon>Bacillales</taxon>
        <taxon>Bacillaceae</taxon>
        <taxon>Lentibacillus</taxon>
    </lineage>
</organism>
<dbReference type="InterPro" id="IPR036390">
    <property type="entry name" value="WH_DNA-bd_sf"/>
</dbReference>
<evidence type="ECO:0000259" key="4">
    <source>
        <dbReference type="PROSITE" id="PS50949"/>
    </source>
</evidence>
<evidence type="ECO:0000313" key="5">
    <source>
        <dbReference type="EMBL" id="ALX47802.1"/>
    </source>
</evidence>
<dbReference type="InterPro" id="IPR011663">
    <property type="entry name" value="UTRA"/>
</dbReference>
<dbReference type="SUPFAM" id="SSF64288">
    <property type="entry name" value="Chorismate lyase-like"/>
    <property type="match status" value="1"/>
</dbReference>
<gene>
    <name evidence="5" type="ORF">AOX59_03815</name>
</gene>
<evidence type="ECO:0000256" key="2">
    <source>
        <dbReference type="ARBA" id="ARBA00023125"/>
    </source>
</evidence>
<dbReference type="Proteomes" id="UP000050331">
    <property type="component" value="Chromosome"/>
</dbReference>
<dbReference type="SUPFAM" id="SSF46785">
    <property type="entry name" value="Winged helix' DNA-binding domain"/>
    <property type="match status" value="1"/>
</dbReference>
<dbReference type="AlphaFoldDB" id="A0A0U4G548"/>
<dbReference type="SMART" id="SM00345">
    <property type="entry name" value="HTH_GNTR"/>
    <property type="match status" value="1"/>
</dbReference>